<dbReference type="Pfam" id="PF03134">
    <property type="entry name" value="TB2_DP1_HVA22"/>
    <property type="match status" value="1"/>
</dbReference>
<accession>A0AAX4P242</accession>
<dbReference type="InterPro" id="IPR004345">
    <property type="entry name" value="TB2_DP1_HVA22"/>
</dbReference>
<name>A0AAX4P242_9CHLO</name>
<organism evidence="2 3">
    <name type="scientific">Chloropicon roscoffensis</name>
    <dbReference type="NCBI Taxonomy" id="1461544"/>
    <lineage>
        <taxon>Eukaryota</taxon>
        <taxon>Viridiplantae</taxon>
        <taxon>Chlorophyta</taxon>
        <taxon>Chloropicophyceae</taxon>
        <taxon>Chloropicales</taxon>
        <taxon>Chloropicaceae</taxon>
        <taxon>Chloropicon</taxon>
    </lineage>
</organism>
<dbReference type="PANTHER" id="PTHR12300:SF176">
    <property type="entry name" value="HVA22-LIKE PROTEIN"/>
    <property type="match status" value="1"/>
</dbReference>
<comment type="similarity">
    <text evidence="1">Belongs to the DP1 family.</text>
</comment>
<dbReference type="PANTHER" id="PTHR12300">
    <property type="entry name" value="HVA22-LIKE PROTEINS"/>
    <property type="match status" value="1"/>
</dbReference>
<comment type="subcellular location">
    <subcellularLocation>
        <location evidence="1">Membrane</location>
        <topology evidence="1">Multi-pass membrane protein</topology>
    </subcellularLocation>
</comment>
<reference evidence="2 3" key="1">
    <citation type="submission" date="2024-03" db="EMBL/GenBank/DDBJ databases">
        <title>Complete genome sequence of the green alga Chloropicon roscoffensis RCC1871.</title>
        <authorList>
            <person name="Lemieux C."/>
            <person name="Pombert J.-F."/>
            <person name="Otis C."/>
            <person name="Turmel M."/>
        </authorList>
    </citation>
    <scope>NUCLEOTIDE SEQUENCE [LARGE SCALE GENOMIC DNA]</scope>
    <source>
        <strain evidence="2 3">RCC1871</strain>
    </source>
</reference>
<keyword evidence="3" id="KW-1185">Reference proteome</keyword>
<evidence type="ECO:0000313" key="2">
    <source>
        <dbReference type="EMBL" id="WZN59942.1"/>
    </source>
</evidence>
<dbReference type="EMBL" id="CP151502">
    <property type="protein sequence ID" value="WZN59942.1"/>
    <property type="molecule type" value="Genomic_DNA"/>
</dbReference>
<protein>
    <recommendedName>
        <fullName evidence="1">HVA22-like protein</fullName>
    </recommendedName>
</protein>
<dbReference type="GO" id="GO:0016020">
    <property type="term" value="C:membrane"/>
    <property type="evidence" value="ECO:0007669"/>
    <property type="project" value="UniProtKB-SubCell"/>
</dbReference>
<dbReference type="AlphaFoldDB" id="A0AAX4P242"/>
<gene>
    <name evidence="2" type="ORF">HKI87_02g14700</name>
</gene>
<sequence length="183" mass="20504">MSMVQQLGALALLNPKNTAVVARGACLLFGLAYPVYRTFKALERRPMTGGRGEEGRTTNPLELWLGGGVEGERSGCLTYWSVYGCISMAEVGVEPIFQLFPWYYHCKLGFLVWLQSQKGAERLYRDYLRPLLLKNEKSVDAALNFLEKEVGTQVRAAETDIGKFAHYARDVKDALANFLNSRS</sequence>
<dbReference type="Proteomes" id="UP001472866">
    <property type="component" value="Chromosome 02"/>
</dbReference>
<evidence type="ECO:0000313" key="3">
    <source>
        <dbReference type="Proteomes" id="UP001472866"/>
    </source>
</evidence>
<evidence type="ECO:0000256" key="1">
    <source>
        <dbReference type="RuleBase" id="RU362006"/>
    </source>
</evidence>
<proteinExistence type="inferred from homology"/>